<feature type="region of interest" description="Disordered" evidence="1">
    <location>
        <begin position="471"/>
        <end position="511"/>
    </location>
</feature>
<dbReference type="PROSITE" id="PS51832">
    <property type="entry name" value="HD_GYP"/>
    <property type="match status" value="1"/>
</dbReference>
<dbReference type="CDD" id="cd00077">
    <property type="entry name" value="HDc"/>
    <property type="match status" value="1"/>
</dbReference>
<evidence type="ECO:0000259" key="2">
    <source>
        <dbReference type="PROSITE" id="PS51832"/>
    </source>
</evidence>
<dbReference type="EMBL" id="VBOT01000154">
    <property type="protein sequence ID" value="TMQ48121.1"/>
    <property type="molecule type" value="Genomic_DNA"/>
</dbReference>
<reference evidence="3 4" key="1">
    <citation type="journal article" date="2019" name="Nat. Microbiol.">
        <title>Mediterranean grassland soil C-N compound turnover is dependent on rainfall and depth, and is mediated by genomically divergent microorganisms.</title>
        <authorList>
            <person name="Diamond S."/>
            <person name="Andeer P.F."/>
            <person name="Li Z."/>
            <person name="Crits-Christoph A."/>
            <person name="Burstein D."/>
            <person name="Anantharaman K."/>
            <person name="Lane K.R."/>
            <person name="Thomas B.C."/>
            <person name="Pan C."/>
            <person name="Northen T.R."/>
            <person name="Banfield J.F."/>
        </authorList>
    </citation>
    <scope>NUCLEOTIDE SEQUENCE [LARGE SCALE GENOMIC DNA]</scope>
    <source>
        <strain evidence="3">WS_3</strain>
    </source>
</reference>
<sequence length="511" mass="55065">MTNLPAQPRKPDPGAKSLDDRRRELGSELVTLLSAIIRIGRAYSVTNQVFRTQLGNIAEALRPILEQESEAVFVALDADLYLNGVRVPVNTSSFRFHQTVIESFRSREISGMRVESGVDLEELGKFFMLFLGAECPHGPELLKACLGAGLQRIQPAIHASTEPSYAGSDPSALWDSGEAASGSGADRAHIDGATGAGRGSSRSRGGARSAQGQALRHARSLLTTTALQSGIEMRHAKRVVQPLVDGAFSTEPVVLGLSTLREHDEYTYAHAVNVSAIAVTMGHFLELDRRALADLGVAALLHDVGKSVVGERIFHPLEGFTDEERAAAESHPLEGAKLLARSTALNPTTLRCMRVALEHHSVPGTPSYPNFSPGWRTSLLSQIVAVADCYVSLQNRRADMIEDITPSQALGMILGPLRPRFEASLLWALVQSVGFYPPGQIVELDDGSIAIVLAPNPQDLARPQVRVIVAPDGRHLGPGEPEDFTVPPERSVHRPLPAGEYPREEEASEAA</sequence>
<feature type="domain" description="HD-GYP" evidence="2">
    <location>
        <begin position="246"/>
        <end position="445"/>
    </location>
</feature>
<protein>
    <submittedName>
        <fullName evidence="3">HD domain-containing protein</fullName>
    </submittedName>
</protein>
<dbReference type="Pfam" id="PF13487">
    <property type="entry name" value="HD_5"/>
    <property type="match status" value="1"/>
</dbReference>
<feature type="compositionally biased region" description="Basic and acidic residues" evidence="1">
    <location>
        <begin position="9"/>
        <end position="20"/>
    </location>
</feature>
<gene>
    <name evidence="3" type="ORF">E6K73_12660</name>
</gene>
<feature type="compositionally biased region" description="Low complexity" evidence="1">
    <location>
        <begin position="199"/>
        <end position="210"/>
    </location>
</feature>
<dbReference type="Proteomes" id="UP000320184">
    <property type="component" value="Unassembled WGS sequence"/>
</dbReference>
<dbReference type="SUPFAM" id="SSF109604">
    <property type="entry name" value="HD-domain/PDEase-like"/>
    <property type="match status" value="1"/>
</dbReference>
<dbReference type="PANTHER" id="PTHR43155:SF2">
    <property type="entry name" value="CYCLIC DI-GMP PHOSPHODIESTERASE PA4108"/>
    <property type="match status" value="1"/>
</dbReference>
<accession>A0A538S9R0</accession>
<comment type="caution">
    <text evidence="3">The sequence shown here is derived from an EMBL/GenBank/DDBJ whole genome shotgun (WGS) entry which is preliminary data.</text>
</comment>
<feature type="region of interest" description="Disordered" evidence="1">
    <location>
        <begin position="161"/>
        <end position="210"/>
    </location>
</feature>
<evidence type="ECO:0000313" key="4">
    <source>
        <dbReference type="Proteomes" id="UP000320184"/>
    </source>
</evidence>
<dbReference type="InterPro" id="IPR003607">
    <property type="entry name" value="HD/PDEase_dom"/>
</dbReference>
<dbReference type="PANTHER" id="PTHR43155">
    <property type="entry name" value="CYCLIC DI-GMP PHOSPHODIESTERASE PA4108-RELATED"/>
    <property type="match status" value="1"/>
</dbReference>
<evidence type="ECO:0000256" key="1">
    <source>
        <dbReference type="SAM" id="MobiDB-lite"/>
    </source>
</evidence>
<dbReference type="AlphaFoldDB" id="A0A538S9R0"/>
<proteinExistence type="predicted"/>
<dbReference type="InterPro" id="IPR037522">
    <property type="entry name" value="HD_GYP_dom"/>
</dbReference>
<dbReference type="SMART" id="SM00471">
    <property type="entry name" value="HDc"/>
    <property type="match status" value="1"/>
</dbReference>
<evidence type="ECO:0000313" key="3">
    <source>
        <dbReference type="EMBL" id="TMQ48121.1"/>
    </source>
</evidence>
<feature type="region of interest" description="Disordered" evidence="1">
    <location>
        <begin position="1"/>
        <end position="20"/>
    </location>
</feature>
<dbReference type="Gene3D" id="1.10.3210.10">
    <property type="entry name" value="Hypothetical protein af1432"/>
    <property type="match status" value="1"/>
</dbReference>
<name>A0A538S9R0_UNCEI</name>
<organism evidence="3 4">
    <name type="scientific">Eiseniibacteriota bacterium</name>
    <dbReference type="NCBI Taxonomy" id="2212470"/>
    <lineage>
        <taxon>Bacteria</taxon>
        <taxon>Candidatus Eiseniibacteriota</taxon>
    </lineage>
</organism>